<keyword evidence="3" id="KW-1185">Reference proteome</keyword>
<reference evidence="3" key="1">
    <citation type="journal article" date="2019" name="Int. J. Syst. Evol. Microbiol.">
        <title>The Global Catalogue of Microorganisms (GCM) 10K type strain sequencing project: providing services to taxonomists for standard genome sequencing and annotation.</title>
        <authorList>
            <consortium name="The Broad Institute Genomics Platform"/>
            <consortium name="The Broad Institute Genome Sequencing Center for Infectious Disease"/>
            <person name="Wu L."/>
            <person name="Ma J."/>
        </authorList>
    </citation>
    <scope>NUCLEOTIDE SEQUENCE [LARGE SCALE GENOMIC DNA]</scope>
    <source>
        <strain evidence="3">KCTC 42182</strain>
    </source>
</reference>
<gene>
    <name evidence="2" type="ORF">ACFOOQ_06570</name>
</gene>
<dbReference type="RefSeq" id="WP_379723313.1">
    <property type="nucleotide sequence ID" value="NZ_JBHRYJ010000001.1"/>
</dbReference>
<evidence type="ECO:0000256" key="1">
    <source>
        <dbReference type="SAM" id="MobiDB-lite"/>
    </source>
</evidence>
<proteinExistence type="predicted"/>
<organism evidence="2 3">
    <name type="scientific">Ferrovibrio xuzhouensis</name>
    <dbReference type="NCBI Taxonomy" id="1576914"/>
    <lineage>
        <taxon>Bacteria</taxon>
        <taxon>Pseudomonadati</taxon>
        <taxon>Pseudomonadota</taxon>
        <taxon>Alphaproteobacteria</taxon>
        <taxon>Rhodospirillales</taxon>
        <taxon>Rhodospirillaceae</taxon>
        <taxon>Ferrovibrio</taxon>
    </lineage>
</organism>
<evidence type="ECO:0000313" key="3">
    <source>
        <dbReference type="Proteomes" id="UP001595711"/>
    </source>
</evidence>
<comment type="caution">
    <text evidence="2">The sequence shown here is derived from an EMBL/GenBank/DDBJ whole genome shotgun (WGS) entry which is preliminary data.</text>
</comment>
<protein>
    <submittedName>
        <fullName evidence="2">Uncharacterized protein</fullName>
    </submittedName>
</protein>
<dbReference type="EMBL" id="JBHRYJ010000001">
    <property type="protein sequence ID" value="MFC3675198.1"/>
    <property type="molecule type" value="Genomic_DNA"/>
</dbReference>
<feature type="region of interest" description="Disordered" evidence="1">
    <location>
        <begin position="62"/>
        <end position="101"/>
    </location>
</feature>
<name>A0ABV7VCI6_9PROT</name>
<sequence>MSSLTTKPEHPDGDRKIAGDAIARDIATVEIVPNSFGVVLPGGDWWVNEPVWDQAVRRLTAPPLPPAASQHPSSQKPAQHGDVTAVTAASATPHHLSMKGR</sequence>
<evidence type="ECO:0000313" key="2">
    <source>
        <dbReference type="EMBL" id="MFC3675198.1"/>
    </source>
</evidence>
<accession>A0ABV7VCI6</accession>
<dbReference type="Proteomes" id="UP001595711">
    <property type="component" value="Unassembled WGS sequence"/>
</dbReference>